<evidence type="ECO:0000313" key="5">
    <source>
        <dbReference type="Proteomes" id="UP001152604"/>
    </source>
</evidence>
<organism evidence="4 5">
    <name type="scientific">Mesorhizobium ventifaucium</name>
    <dbReference type="NCBI Taxonomy" id="666020"/>
    <lineage>
        <taxon>Bacteria</taxon>
        <taxon>Pseudomonadati</taxon>
        <taxon>Pseudomonadota</taxon>
        <taxon>Alphaproteobacteria</taxon>
        <taxon>Hyphomicrobiales</taxon>
        <taxon>Phyllobacteriaceae</taxon>
        <taxon>Mesorhizobium</taxon>
    </lineage>
</organism>
<sequence length="73" mass="8055">MTQETMVRAFDPLFTTKGKGLGGISLPMVKRFAEETGGSVDLESTFGSGTTVILRLPAMQDRQDYLQDDRSVR</sequence>
<dbReference type="Proteomes" id="UP001152604">
    <property type="component" value="Unassembled WGS sequence"/>
</dbReference>
<dbReference type="Pfam" id="PF02518">
    <property type="entry name" value="HATPase_c"/>
    <property type="match status" value="1"/>
</dbReference>
<gene>
    <name evidence="4" type="ORF">MES4922_20137</name>
</gene>
<keyword evidence="5" id="KW-1185">Reference proteome</keyword>
<dbReference type="SUPFAM" id="SSF55874">
    <property type="entry name" value="ATPase domain of HSP90 chaperone/DNA topoisomerase II/histidine kinase"/>
    <property type="match status" value="1"/>
</dbReference>
<keyword evidence="4" id="KW-0808">Transferase</keyword>
<comment type="catalytic activity">
    <reaction evidence="1">
        <text>ATP + protein L-histidine = ADP + protein N-phospho-L-histidine.</text>
        <dbReference type="EC" id="2.7.13.3"/>
    </reaction>
</comment>
<comment type="caution">
    <text evidence="4">The sequence shown here is derived from an EMBL/GenBank/DDBJ whole genome shotgun (WGS) entry which is preliminary data.</text>
</comment>
<dbReference type="EMBL" id="CAKXZS010000012">
    <property type="protein sequence ID" value="CAH2398502.1"/>
    <property type="molecule type" value="Genomic_DNA"/>
</dbReference>
<protein>
    <recommendedName>
        <fullName evidence="2">histidine kinase</fullName>
        <ecNumber evidence="2">2.7.13.3</ecNumber>
    </recommendedName>
</protein>
<evidence type="ECO:0000313" key="4">
    <source>
        <dbReference type="EMBL" id="CAH2398502.1"/>
    </source>
</evidence>
<dbReference type="InterPro" id="IPR036890">
    <property type="entry name" value="HATPase_C_sf"/>
</dbReference>
<feature type="domain" description="Histidine kinase/HSP90-like ATPase" evidence="3">
    <location>
        <begin position="1"/>
        <end position="58"/>
    </location>
</feature>
<dbReference type="InterPro" id="IPR003594">
    <property type="entry name" value="HATPase_dom"/>
</dbReference>
<dbReference type="GO" id="GO:0004673">
    <property type="term" value="F:protein histidine kinase activity"/>
    <property type="evidence" value="ECO:0007669"/>
    <property type="project" value="UniProtKB-EC"/>
</dbReference>
<name>A0ABM9DQV1_9HYPH</name>
<dbReference type="EC" id="2.7.13.3" evidence="2"/>
<dbReference type="Gene3D" id="3.30.565.10">
    <property type="entry name" value="Histidine kinase-like ATPase, C-terminal domain"/>
    <property type="match status" value="1"/>
</dbReference>
<dbReference type="InterPro" id="IPR004358">
    <property type="entry name" value="Sig_transdc_His_kin-like_C"/>
</dbReference>
<accession>A0ABM9DQV1</accession>
<keyword evidence="4" id="KW-0418">Kinase</keyword>
<proteinExistence type="predicted"/>
<evidence type="ECO:0000259" key="3">
    <source>
        <dbReference type="Pfam" id="PF02518"/>
    </source>
</evidence>
<evidence type="ECO:0000256" key="1">
    <source>
        <dbReference type="ARBA" id="ARBA00000085"/>
    </source>
</evidence>
<dbReference type="PRINTS" id="PR00344">
    <property type="entry name" value="BCTRLSENSOR"/>
</dbReference>
<evidence type="ECO:0000256" key="2">
    <source>
        <dbReference type="ARBA" id="ARBA00012438"/>
    </source>
</evidence>
<reference evidence="4" key="1">
    <citation type="submission" date="2022-03" db="EMBL/GenBank/DDBJ databases">
        <authorList>
            <person name="Brunel B."/>
        </authorList>
    </citation>
    <scope>NUCLEOTIDE SEQUENCE</scope>
    <source>
        <strain evidence="4">STM4922sample</strain>
    </source>
</reference>